<feature type="signal peptide" evidence="9">
    <location>
        <begin position="1"/>
        <end position="20"/>
    </location>
</feature>
<keyword evidence="2" id="KW-1003">Cell membrane</keyword>
<evidence type="ECO:0000259" key="10">
    <source>
        <dbReference type="Pfam" id="PF01618"/>
    </source>
</evidence>
<evidence type="ECO:0000313" key="11">
    <source>
        <dbReference type="EMBL" id="RCL39297.1"/>
    </source>
</evidence>
<evidence type="ECO:0000256" key="2">
    <source>
        <dbReference type="ARBA" id="ARBA00022475"/>
    </source>
</evidence>
<reference evidence="11 12" key="1">
    <citation type="journal article" date="2018" name="Microbiome">
        <title>Fine metagenomic profile of the Mediterranean stratified and mixed water columns revealed by assembly and recruitment.</title>
        <authorList>
            <person name="Haro-Moreno J.M."/>
            <person name="Lopez-Perez M."/>
            <person name="De La Torre J.R."/>
            <person name="Picazo A."/>
            <person name="Camacho A."/>
            <person name="Rodriguez-Valera F."/>
        </authorList>
    </citation>
    <scope>NUCLEOTIDE SEQUENCE [LARGE SCALE GENOMIC DNA]</scope>
    <source>
        <strain evidence="11">MED-G83</strain>
    </source>
</reference>
<keyword evidence="3 8" id="KW-0812">Transmembrane</keyword>
<keyword evidence="9" id="KW-0732">Signal</keyword>
<keyword evidence="6" id="KW-0813">Transport</keyword>
<evidence type="ECO:0000256" key="3">
    <source>
        <dbReference type="ARBA" id="ARBA00022692"/>
    </source>
</evidence>
<comment type="subcellular location">
    <subcellularLocation>
        <location evidence="1">Cell membrane</location>
        <topology evidence="1">Multi-pass membrane protein</topology>
    </subcellularLocation>
    <subcellularLocation>
        <location evidence="6">Membrane</location>
        <topology evidence="6">Multi-pass membrane protein</topology>
    </subcellularLocation>
</comment>
<dbReference type="GO" id="GO:0017038">
    <property type="term" value="P:protein import"/>
    <property type="evidence" value="ECO:0007669"/>
    <property type="project" value="TreeGrafter"/>
</dbReference>
<keyword evidence="5 8" id="KW-0472">Membrane</keyword>
<dbReference type="PIRSF" id="PIRSF037714">
    <property type="entry name" value="TolR"/>
    <property type="match status" value="1"/>
</dbReference>
<keyword evidence="7" id="KW-0175">Coiled coil</keyword>
<evidence type="ECO:0000313" key="12">
    <source>
        <dbReference type="Proteomes" id="UP000252147"/>
    </source>
</evidence>
<feature type="coiled-coil region" evidence="7">
    <location>
        <begin position="60"/>
        <end position="101"/>
    </location>
</feature>
<dbReference type="Proteomes" id="UP000252147">
    <property type="component" value="Unassembled WGS sequence"/>
</dbReference>
<dbReference type="AlphaFoldDB" id="A0A368BQZ7"/>
<keyword evidence="4 8" id="KW-1133">Transmembrane helix</keyword>
<feature type="domain" description="MotA/TolQ/ExbB proton channel" evidence="10">
    <location>
        <begin position="327"/>
        <end position="446"/>
    </location>
</feature>
<sequence length="458" mass="50503">MRFYKYTLALLLLASSILFAQEAETPAPSNLDKLLELVKEGKTQEQAENADREARFIRSRNQQQEILREEQRELARQERIADELEEVFTQNQEKLRVAEEAYLKQLGSLNELFGHMQSISTDSRVTFETSLTAAEFGKDREFFLGDLTRKMGESTELPTIEEIERVWYEIMREMKATGEVVRFSTDVINVDGTQVTCDVVRVGVYNAVCGNKYLEYVPAKGQYQFLARQPAGRYTSSAGRISDADAGAGYVSFSVDPSGPSGGALLANLIQNPSLLERIDQGGLIGYIILAIGAITMLFAIYKYTMLWITSRAVQEQLANEKPDDSNPLGRVLTVGQKHMKEEIDRLELKLAEAIMGERPSIERGISFVKIVSVVAPLAGLLGTVTGMIITFQQITLFGTGDPKIMAGGISQALVTTVLGLVVAIPTTLAHSFLQSSARSVVDVLEEQATGIVAEKAK</sequence>
<dbReference type="GO" id="GO:0005886">
    <property type="term" value="C:plasma membrane"/>
    <property type="evidence" value="ECO:0007669"/>
    <property type="project" value="UniProtKB-SubCell"/>
</dbReference>
<evidence type="ECO:0000256" key="9">
    <source>
        <dbReference type="SAM" id="SignalP"/>
    </source>
</evidence>
<dbReference type="InterPro" id="IPR017270">
    <property type="entry name" value="MotA/TolQ/ExbB-rel"/>
</dbReference>
<feature type="transmembrane region" description="Helical" evidence="8">
    <location>
        <begin position="410"/>
        <end position="430"/>
    </location>
</feature>
<dbReference type="PANTHER" id="PTHR30625">
    <property type="entry name" value="PROTEIN TOLQ"/>
    <property type="match status" value="1"/>
</dbReference>
<dbReference type="PANTHER" id="PTHR30625:SF11">
    <property type="entry name" value="MOTA_TOLQ_EXBB PROTON CHANNEL DOMAIN-CONTAINING PROTEIN"/>
    <property type="match status" value="1"/>
</dbReference>
<name>A0A368BQZ7_9GAMM</name>
<dbReference type="Pfam" id="PF01618">
    <property type="entry name" value="MotA_ExbB"/>
    <property type="match status" value="1"/>
</dbReference>
<evidence type="ECO:0000256" key="7">
    <source>
        <dbReference type="SAM" id="Coils"/>
    </source>
</evidence>
<evidence type="ECO:0000256" key="8">
    <source>
        <dbReference type="SAM" id="Phobius"/>
    </source>
</evidence>
<accession>A0A368BQZ7</accession>
<evidence type="ECO:0000256" key="5">
    <source>
        <dbReference type="ARBA" id="ARBA00023136"/>
    </source>
</evidence>
<dbReference type="InterPro" id="IPR050790">
    <property type="entry name" value="ExbB/TolQ_transport"/>
</dbReference>
<dbReference type="EMBL" id="QOPD01000001">
    <property type="protein sequence ID" value="RCL39297.1"/>
    <property type="molecule type" value="Genomic_DNA"/>
</dbReference>
<organism evidence="11 12">
    <name type="scientific">SAR86 cluster bacterium</name>
    <dbReference type="NCBI Taxonomy" id="2030880"/>
    <lineage>
        <taxon>Bacteria</taxon>
        <taxon>Pseudomonadati</taxon>
        <taxon>Pseudomonadota</taxon>
        <taxon>Gammaproteobacteria</taxon>
        <taxon>SAR86 cluster</taxon>
    </lineage>
</organism>
<feature type="chain" id="PRO_5016826011" evidence="9">
    <location>
        <begin position="21"/>
        <end position="458"/>
    </location>
</feature>
<feature type="transmembrane region" description="Helical" evidence="8">
    <location>
        <begin position="284"/>
        <end position="302"/>
    </location>
</feature>
<evidence type="ECO:0000256" key="6">
    <source>
        <dbReference type="RuleBase" id="RU004057"/>
    </source>
</evidence>
<dbReference type="InterPro" id="IPR002898">
    <property type="entry name" value="MotA_ExbB_proton_chnl"/>
</dbReference>
<gene>
    <name evidence="11" type="ORF">DBW97_00795</name>
</gene>
<proteinExistence type="inferred from homology"/>
<feature type="transmembrane region" description="Helical" evidence="8">
    <location>
        <begin position="368"/>
        <end position="390"/>
    </location>
</feature>
<evidence type="ECO:0000256" key="4">
    <source>
        <dbReference type="ARBA" id="ARBA00022989"/>
    </source>
</evidence>
<protein>
    <submittedName>
        <fullName evidence="11">MotA/TolQ/ExbB proton channel family protein</fullName>
    </submittedName>
</protein>
<comment type="caution">
    <text evidence="11">The sequence shown here is derived from an EMBL/GenBank/DDBJ whole genome shotgun (WGS) entry which is preliminary data.</text>
</comment>
<evidence type="ECO:0000256" key="1">
    <source>
        <dbReference type="ARBA" id="ARBA00004651"/>
    </source>
</evidence>
<keyword evidence="6" id="KW-0653">Protein transport</keyword>
<comment type="similarity">
    <text evidence="6">Belongs to the exbB/tolQ family.</text>
</comment>